<dbReference type="AlphaFoldDB" id="W7XK54"/>
<keyword evidence="9" id="KW-0156">Chromatin regulator</keyword>
<feature type="binding site" evidence="7">
    <location>
        <position position="314"/>
    </location>
    <ligand>
        <name>Zn(2+)</name>
        <dbReference type="ChEBI" id="CHEBI:29105"/>
        <label>1</label>
    </ligand>
</feature>
<dbReference type="EMBL" id="GG662712">
    <property type="protein sequence ID" value="EWS74604.1"/>
    <property type="molecule type" value="Genomic_DNA"/>
</dbReference>
<name>W7XK54_TETTS</name>
<evidence type="ECO:0000256" key="3">
    <source>
        <dbReference type="ARBA" id="ARBA00022723"/>
    </source>
</evidence>
<evidence type="ECO:0000256" key="4">
    <source>
        <dbReference type="ARBA" id="ARBA00022771"/>
    </source>
</evidence>
<dbReference type="GO" id="GO:0008270">
    <property type="term" value="F:zinc ion binding"/>
    <property type="evidence" value="ECO:0007669"/>
    <property type="project" value="UniProtKB-KW"/>
</dbReference>
<comment type="subunit">
    <text evidence="9">Component of an histone acetyltransferase complex. Interacts with H3K4me3 and to a lesser extent with H3K4me2.</text>
</comment>
<proteinExistence type="inferred from homology"/>
<dbReference type="InterPro" id="IPR011011">
    <property type="entry name" value="Znf_FYVE_PHD"/>
</dbReference>
<feature type="binding site" evidence="7">
    <location>
        <position position="352"/>
    </location>
    <ligand>
        <name>Zn(2+)</name>
        <dbReference type="ChEBI" id="CHEBI:29105"/>
        <label>2</label>
    </ligand>
</feature>
<dbReference type="PROSITE" id="PS01359">
    <property type="entry name" value="ZF_PHD_1"/>
    <property type="match status" value="1"/>
</dbReference>
<dbReference type="GO" id="GO:0006325">
    <property type="term" value="P:chromatin organization"/>
    <property type="evidence" value="ECO:0007669"/>
    <property type="project" value="UniProtKB-KW"/>
</dbReference>
<dbReference type="Gene3D" id="3.30.40.10">
    <property type="entry name" value="Zinc/RING finger domain, C3HC4 (zinc finger)"/>
    <property type="match status" value="1"/>
</dbReference>
<comment type="domain">
    <text evidence="9">The PHD-type zinc finger mediates the binding to H3K4me3.</text>
</comment>
<evidence type="ECO:0000256" key="1">
    <source>
        <dbReference type="ARBA" id="ARBA00004123"/>
    </source>
</evidence>
<dbReference type="Pfam" id="PF12998">
    <property type="entry name" value="ING"/>
    <property type="match status" value="1"/>
</dbReference>
<dbReference type="InterPro" id="IPR059153">
    <property type="entry name" value="NSD_PHD-1st"/>
</dbReference>
<comment type="function">
    <text evidence="9">Component of an histone acetyltransferase complex.</text>
</comment>
<dbReference type="Proteomes" id="UP000009168">
    <property type="component" value="Unassembled WGS sequence"/>
</dbReference>
<evidence type="ECO:0000259" key="12">
    <source>
        <dbReference type="PROSITE" id="PS50016"/>
    </source>
</evidence>
<evidence type="ECO:0000313" key="13">
    <source>
        <dbReference type="EMBL" id="EWS74604.1"/>
    </source>
</evidence>
<evidence type="ECO:0000256" key="6">
    <source>
        <dbReference type="ARBA" id="ARBA00023242"/>
    </source>
</evidence>
<feature type="region of interest" description="Disordered" evidence="11">
    <location>
        <begin position="261"/>
        <end position="288"/>
    </location>
</feature>
<dbReference type="Pfam" id="PF23011">
    <property type="entry name" value="PHD-1st_NSD"/>
    <property type="match status" value="1"/>
</dbReference>
<feature type="binding site" evidence="7">
    <location>
        <position position="312"/>
    </location>
    <ligand>
        <name>Zn(2+)</name>
        <dbReference type="ChEBI" id="CHEBI:29105"/>
        <label>1</label>
    </ligand>
</feature>
<keyword evidence="10" id="KW-0175">Coiled coil</keyword>
<comment type="similarity">
    <text evidence="2 9">Belongs to the ING family.</text>
</comment>
<keyword evidence="6 9" id="KW-0539">Nucleus</keyword>
<dbReference type="PROSITE" id="PS50016">
    <property type="entry name" value="ZF_PHD_2"/>
    <property type="match status" value="1"/>
</dbReference>
<reference evidence="14" key="1">
    <citation type="journal article" date="2006" name="PLoS Biol.">
        <title>Macronuclear genome sequence of the ciliate Tetrahymena thermophila, a model eukaryote.</title>
        <authorList>
            <person name="Eisen J.A."/>
            <person name="Coyne R.S."/>
            <person name="Wu M."/>
            <person name="Wu D."/>
            <person name="Thiagarajan M."/>
            <person name="Wortman J.R."/>
            <person name="Badger J.H."/>
            <person name="Ren Q."/>
            <person name="Amedeo P."/>
            <person name="Jones K.M."/>
            <person name="Tallon L.J."/>
            <person name="Delcher A.L."/>
            <person name="Salzberg S.L."/>
            <person name="Silva J.C."/>
            <person name="Haas B.J."/>
            <person name="Majoros W.H."/>
            <person name="Farzad M."/>
            <person name="Carlton J.M."/>
            <person name="Smith R.K. Jr."/>
            <person name="Garg J."/>
            <person name="Pearlman R.E."/>
            <person name="Karrer K.M."/>
            <person name="Sun L."/>
            <person name="Manning G."/>
            <person name="Elde N.C."/>
            <person name="Turkewitz A.P."/>
            <person name="Asai D.J."/>
            <person name="Wilkes D.E."/>
            <person name="Wang Y."/>
            <person name="Cai H."/>
            <person name="Collins K."/>
            <person name="Stewart B.A."/>
            <person name="Lee S.R."/>
            <person name="Wilamowska K."/>
            <person name="Weinberg Z."/>
            <person name="Ruzzo W.L."/>
            <person name="Wloga D."/>
            <person name="Gaertig J."/>
            <person name="Frankel J."/>
            <person name="Tsao C.-C."/>
            <person name="Gorovsky M.A."/>
            <person name="Keeling P.J."/>
            <person name="Waller R.F."/>
            <person name="Patron N.J."/>
            <person name="Cherry J.M."/>
            <person name="Stover N.A."/>
            <person name="Krieger C.J."/>
            <person name="del Toro C."/>
            <person name="Ryder H.F."/>
            <person name="Williamson S.C."/>
            <person name="Barbeau R.A."/>
            <person name="Hamilton E.P."/>
            <person name="Orias E."/>
        </authorList>
    </citation>
    <scope>NUCLEOTIDE SEQUENCE [LARGE SCALE GENOMIC DNA]</scope>
    <source>
        <strain evidence="14">SB210</strain>
    </source>
</reference>
<keyword evidence="14" id="KW-1185">Reference proteome</keyword>
<evidence type="ECO:0000256" key="2">
    <source>
        <dbReference type="ARBA" id="ARBA00010210"/>
    </source>
</evidence>
<evidence type="ECO:0000256" key="10">
    <source>
        <dbReference type="SAM" id="Coils"/>
    </source>
</evidence>
<dbReference type="InterPro" id="IPR001965">
    <property type="entry name" value="Znf_PHD"/>
</dbReference>
<accession>W7XK54</accession>
<protein>
    <recommendedName>
        <fullName evidence="9">Inhibitor of growth protein</fullName>
    </recommendedName>
</protein>
<feature type="binding site" evidence="7">
    <location>
        <position position="339"/>
    </location>
    <ligand>
        <name>Zn(2+)</name>
        <dbReference type="ChEBI" id="CHEBI:29105"/>
        <label>1</label>
    </ligand>
</feature>
<dbReference type="OrthoDB" id="286641at2759"/>
<dbReference type="InterPro" id="IPR028651">
    <property type="entry name" value="ING_fam"/>
</dbReference>
<feature type="binding site" evidence="7">
    <location>
        <position position="330"/>
    </location>
    <ligand>
        <name>Zn(2+)</name>
        <dbReference type="ChEBI" id="CHEBI:29105"/>
        <label>2</label>
    </ligand>
</feature>
<feature type="coiled-coil region" evidence="10">
    <location>
        <begin position="157"/>
        <end position="254"/>
    </location>
</feature>
<keyword evidence="3 7" id="KW-0479">Metal-binding</keyword>
<dbReference type="InterPro" id="IPR024610">
    <property type="entry name" value="ING_N_histone-binding"/>
</dbReference>
<dbReference type="RefSeq" id="XP_012652826.1">
    <property type="nucleotide sequence ID" value="XM_012797372.1"/>
</dbReference>
<feature type="domain" description="PHD-type" evidence="12">
    <location>
        <begin position="309"/>
        <end position="358"/>
    </location>
</feature>
<evidence type="ECO:0000313" key="14">
    <source>
        <dbReference type="Proteomes" id="UP000009168"/>
    </source>
</evidence>
<dbReference type="SMART" id="SM00249">
    <property type="entry name" value="PHD"/>
    <property type="match status" value="1"/>
</dbReference>
<dbReference type="InterPro" id="IPR013083">
    <property type="entry name" value="Znf_RING/FYVE/PHD"/>
</dbReference>
<feature type="compositionally biased region" description="Basic and acidic residues" evidence="11">
    <location>
        <begin position="274"/>
        <end position="288"/>
    </location>
</feature>
<evidence type="ECO:0000256" key="8">
    <source>
        <dbReference type="PROSITE-ProRule" id="PRU00146"/>
    </source>
</evidence>
<dbReference type="STRING" id="312017.W7XK54"/>
<evidence type="ECO:0000256" key="5">
    <source>
        <dbReference type="ARBA" id="ARBA00022833"/>
    </source>
</evidence>
<keyword evidence="4 8" id="KW-0863">Zinc-finger</keyword>
<dbReference type="GeneID" id="24436976"/>
<evidence type="ECO:0000256" key="7">
    <source>
        <dbReference type="PIRSR" id="PIRSR628651-51"/>
    </source>
</evidence>
<dbReference type="InterPro" id="IPR019786">
    <property type="entry name" value="Zinc_finger_PHD-type_CS"/>
</dbReference>
<feature type="binding site" evidence="7">
    <location>
        <position position="336"/>
    </location>
    <ligand>
        <name>Zn(2+)</name>
        <dbReference type="ChEBI" id="CHEBI:29105"/>
        <label>1</label>
    </ligand>
</feature>
<dbReference type="Gene3D" id="6.10.140.1740">
    <property type="match status" value="1"/>
</dbReference>
<dbReference type="PANTHER" id="PTHR10333">
    <property type="entry name" value="INHIBITOR OF GROWTH PROTEIN"/>
    <property type="match status" value="1"/>
</dbReference>
<feature type="binding site" evidence="7">
    <location>
        <position position="355"/>
    </location>
    <ligand>
        <name>Zn(2+)</name>
        <dbReference type="ChEBI" id="CHEBI:29105"/>
        <label>2</label>
    </ligand>
</feature>
<comment type="subcellular location">
    <subcellularLocation>
        <location evidence="1 9">Nucleus</location>
    </subcellularLocation>
</comment>
<dbReference type="SMART" id="SM01408">
    <property type="entry name" value="ING"/>
    <property type="match status" value="1"/>
</dbReference>
<feature type="binding site" evidence="7">
    <location>
        <position position="325"/>
    </location>
    <ligand>
        <name>Zn(2+)</name>
        <dbReference type="ChEBI" id="CHEBI:29105"/>
        <label>2</label>
    </ligand>
</feature>
<evidence type="ECO:0000256" key="9">
    <source>
        <dbReference type="RuleBase" id="RU361213"/>
    </source>
</evidence>
<dbReference type="InterPro" id="IPR019787">
    <property type="entry name" value="Znf_PHD-finger"/>
</dbReference>
<keyword evidence="5 7" id="KW-0862">Zinc</keyword>
<dbReference type="KEGG" id="tet:TTHERM_000046389"/>
<dbReference type="GO" id="GO:0005634">
    <property type="term" value="C:nucleus"/>
    <property type="evidence" value="ECO:0007669"/>
    <property type="project" value="UniProtKB-SubCell"/>
</dbReference>
<gene>
    <name evidence="13" type="ORF">TTHERM_000046389</name>
</gene>
<sequence>MNLIKNRGSLQNERHLIQQYLFTKFFRNRSGLNEENFVSQKKVIQQSYNNKQNQEVLRERDYQLASYLNYQNKALGEKKQNFFQINIHSIIQIQEIAGVESNKAYTAQQNQLKAKRKLLNKYKKQQYKQVLNMSQLEEYLEKINHLPIDVNRQLRLIKELDIRIQEGSRKLQELQEEYLAQLRQAKDKKQESKNLKEKRRNIERLQREVLGQSKEKVGIAEQMYSSVDQSIIELEKDLKKLDEQLRQNQVAQEQYMAREKNVQQETTIKKKPNKKETKHLDKTNKRTERQTYQNVEAQYNDAGFDQNEPKYCYCDKPYYGNMIYCESEYCEREWFHYECVGITEAPEGSWFCKDCLKKQKK</sequence>
<organism evidence="13 14">
    <name type="scientific">Tetrahymena thermophila (strain SB210)</name>
    <dbReference type="NCBI Taxonomy" id="312017"/>
    <lineage>
        <taxon>Eukaryota</taxon>
        <taxon>Sar</taxon>
        <taxon>Alveolata</taxon>
        <taxon>Ciliophora</taxon>
        <taxon>Intramacronucleata</taxon>
        <taxon>Oligohymenophorea</taxon>
        <taxon>Hymenostomatida</taxon>
        <taxon>Tetrahymenina</taxon>
        <taxon>Tetrahymenidae</taxon>
        <taxon>Tetrahymena</taxon>
    </lineage>
</organism>
<dbReference type="SUPFAM" id="SSF57903">
    <property type="entry name" value="FYVE/PHD zinc finger"/>
    <property type="match status" value="1"/>
</dbReference>
<dbReference type="CDD" id="cd15505">
    <property type="entry name" value="PHD_ING"/>
    <property type="match status" value="1"/>
</dbReference>
<evidence type="ECO:0000256" key="11">
    <source>
        <dbReference type="SAM" id="MobiDB-lite"/>
    </source>
</evidence>
<dbReference type="InParanoid" id="W7XK54"/>